<feature type="transmembrane region" description="Helical" evidence="12">
    <location>
        <begin position="755"/>
        <end position="778"/>
    </location>
</feature>
<evidence type="ECO:0000313" key="15">
    <source>
        <dbReference type="EMBL" id="KAK9405378.1"/>
    </source>
</evidence>
<evidence type="ECO:0000256" key="9">
    <source>
        <dbReference type="ARBA" id="ARBA00023170"/>
    </source>
</evidence>
<keyword evidence="16" id="KW-1185">Reference proteome</keyword>
<dbReference type="PRINTS" id="PR00248">
    <property type="entry name" value="GPCRMGR"/>
</dbReference>
<feature type="transmembrane region" description="Helical" evidence="12">
    <location>
        <begin position="634"/>
        <end position="654"/>
    </location>
</feature>
<evidence type="ECO:0000256" key="12">
    <source>
        <dbReference type="SAM" id="Phobius"/>
    </source>
</evidence>
<gene>
    <name evidence="15" type="ORF">NXF25_004152</name>
</gene>
<dbReference type="InterPro" id="IPR017978">
    <property type="entry name" value="GPCR_3_C"/>
</dbReference>
<evidence type="ECO:0000256" key="7">
    <source>
        <dbReference type="ARBA" id="ARBA00023040"/>
    </source>
</evidence>
<evidence type="ECO:0000256" key="10">
    <source>
        <dbReference type="ARBA" id="ARBA00023180"/>
    </source>
</evidence>
<evidence type="ECO:0000256" key="3">
    <source>
        <dbReference type="ARBA" id="ARBA00022475"/>
    </source>
</evidence>
<dbReference type="PRINTS" id="PR01535">
    <property type="entry name" value="VOMERONASL2R"/>
</dbReference>
<accession>A0AAW1BV58</accession>
<keyword evidence="8 12" id="KW-0472">Membrane</keyword>
<dbReference type="InterPro" id="IPR004073">
    <property type="entry name" value="GPCR_3_vmron_rcpt_2"/>
</dbReference>
<keyword evidence="5 13" id="KW-0732">Signal</keyword>
<feature type="transmembrane region" description="Helical" evidence="12">
    <location>
        <begin position="596"/>
        <end position="622"/>
    </location>
</feature>
<keyword evidence="3" id="KW-1003">Cell membrane</keyword>
<evidence type="ECO:0000256" key="6">
    <source>
        <dbReference type="ARBA" id="ARBA00022989"/>
    </source>
</evidence>
<dbReference type="Pfam" id="PF07562">
    <property type="entry name" value="NCD3G"/>
    <property type="match status" value="1"/>
</dbReference>
<evidence type="ECO:0000256" key="8">
    <source>
        <dbReference type="ARBA" id="ARBA00023136"/>
    </source>
</evidence>
<dbReference type="Gene3D" id="2.10.50.30">
    <property type="entry name" value="GPCR, family 3, nine cysteines domain"/>
    <property type="match status" value="1"/>
</dbReference>
<dbReference type="GO" id="GO:0005886">
    <property type="term" value="C:plasma membrane"/>
    <property type="evidence" value="ECO:0007669"/>
    <property type="project" value="UniProtKB-SubCell"/>
</dbReference>
<name>A0AAW1BV58_CROAD</name>
<feature type="transmembrane region" description="Helical" evidence="12">
    <location>
        <begin position="790"/>
        <end position="810"/>
    </location>
</feature>
<dbReference type="PANTHER" id="PTHR24061">
    <property type="entry name" value="CALCIUM-SENSING RECEPTOR-RELATED"/>
    <property type="match status" value="1"/>
</dbReference>
<dbReference type="PROSITE" id="PS50259">
    <property type="entry name" value="G_PROTEIN_RECEP_F3_4"/>
    <property type="match status" value="1"/>
</dbReference>
<keyword evidence="6 12" id="KW-1133">Transmembrane helix</keyword>
<dbReference type="FunFam" id="2.10.50.30:FF:000002">
    <property type="entry name" value="Vomeronasal 2 receptor, h1"/>
    <property type="match status" value="1"/>
</dbReference>
<dbReference type="Pfam" id="PF00003">
    <property type="entry name" value="7tm_3"/>
    <property type="match status" value="1"/>
</dbReference>
<organism evidence="15 16">
    <name type="scientific">Crotalus adamanteus</name>
    <name type="common">Eastern diamondback rattlesnake</name>
    <dbReference type="NCBI Taxonomy" id="8729"/>
    <lineage>
        <taxon>Eukaryota</taxon>
        <taxon>Metazoa</taxon>
        <taxon>Chordata</taxon>
        <taxon>Craniata</taxon>
        <taxon>Vertebrata</taxon>
        <taxon>Euteleostomi</taxon>
        <taxon>Lepidosauria</taxon>
        <taxon>Squamata</taxon>
        <taxon>Bifurcata</taxon>
        <taxon>Unidentata</taxon>
        <taxon>Episquamata</taxon>
        <taxon>Toxicofera</taxon>
        <taxon>Serpentes</taxon>
        <taxon>Colubroidea</taxon>
        <taxon>Viperidae</taxon>
        <taxon>Crotalinae</taxon>
        <taxon>Crotalus</taxon>
    </lineage>
</organism>
<feature type="chain" id="PRO_5043385084" evidence="13">
    <location>
        <begin position="20"/>
        <end position="866"/>
    </location>
</feature>
<sequence length="866" mass="98598">MVWLLLLLMLLFLLPQATGKILSAKCLLNMGRDAVDPFNHYKPGHYLIGGLFSATNLAKIQPFSFNLTPSAKFYGEGDVMYWKILSFLFAIQEINQDSHLLPNITLGYDLQDNFRNRRMTLDGLLDLLSTGEANVPNYSCGRKKNMLVLLEEAYSDISIHIAAILGIYKIAQISYTFTSPSISDKTQFPFFSRTVPQESAQYLGIVKLLQYFRWTFTGVFAAATDNGEHFIKTFTPVLAQNGICVVFAQPTLLNTKNFDYLISVFHKWRQINVFVYYAEFTSFLDGIIITDYIFKLLRKPVLGKVWITTALWDLTMEIIYSDFPFRYIRSIFSFLIQTKKRSRYDGFKYFYHFMRQLTHKHFHCSYAKSALSVKGQTRCSEKENLETAPQEKIERIFSLDNSLTYNAIWTVAHALNAAYSSQSLRTILERKDKLEVQKLQPWQLHPFLKNPQIYNNTMEGMYADGNGNLMADFDILSWVWFPNRSATRVKFGSLAREESARVKFSINKEAMVWSQWNNQPWPYSRCVEACQPGYYKVVQEGKPCCCYDCIPCAEGSISIQEDADHCTRCPEDQHQNKNRDQCIPKIITYLSYQENLGIILTSFALFLILTSSFVLGIFNKYGETPIVKANNQDLSYVLLVSLLLSFCTSFLFIGRPRRATCLLRQTVFSIIFSTAVSSVLAKTIMVVLAFLATKPGNRVRKWLGKGLANSIVLSCSSIQVILCSIWLGVFPSFPGSDMHSQSGEIVLQCNEGSTVMFYCALTYMGFLATICFMVAFLARNLPGAFNEAKLINFSMLVFCSVWISFVPTYLSTKGKYMVAVQVFSILASSAGLLGCIFIPKCYIILLRPDLNTKEQLILKNEIGSQF</sequence>
<comment type="similarity">
    <text evidence="2">Belongs to the G-protein coupled receptor 3 family.</text>
</comment>
<dbReference type="CDD" id="cd15283">
    <property type="entry name" value="7tmC_V2R_pheromone"/>
    <property type="match status" value="1"/>
</dbReference>
<feature type="transmembrane region" description="Helical" evidence="12">
    <location>
        <begin position="816"/>
        <end position="838"/>
    </location>
</feature>
<dbReference type="GO" id="GO:0004930">
    <property type="term" value="F:G protein-coupled receptor activity"/>
    <property type="evidence" value="ECO:0007669"/>
    <property type="project" value="UniProtKB-KW"/>
</dbReference>
<dbReference type="InterPro" id="IPR000068">
    <property type="entry name" value="GPCR_3_Ca_sens_rcpt-rel"/>
</dbReference>
<dbReference type="Proteomes" id="UP001474421">
    <property type="component" value="Unassembled WGS sequence"/>
</dbReference>
<dbReference type="InterPro" id="IPR038550">
    <property type="entry name" value="GPCR_3_9-Cys_sf"/>
</dbReference>
<dbReference type="SUPFAM" id="SSF53822">
    <property type="entry name" value="Periplasmic binding protein-like I"/>
    <property type="match status" value="1"/>
</dbReference>
<proteinExistence type="inferred from homology"/>
<evidence type="ECO:0000256" key="11">
    <source>
        <dbReference type="ARBA" id="ARBA00023224"/>
    </source>
</evidence>
<reference evidence="15 16" key="1">
    <citation type="journal article" date="2024" name="Proc. Natl. Acad. Sci. U.S.A.">
        <title>The genetic regulatory architecture and epigenomic basis for age-related changes in rattlesnake venom.</title>
        <authorList>
            <person name="Hogan M.P."/>
            <person name="Holding M.L."/>
            <person name="Nystrom G.S."/>
            <person name="Colston T.J."/>
            <person name="Bartlett D.A."/>
            <person name="Mason A.J."/>
            <person name="Ellsworth S.A."/>
            <person name="Rautsaw R.M."/>
            <person name="Lawrence K.C."/>
            <person name="Strickland J.L."/>
            <person name="He B."/>
            <person name="Fraser P."/>
            <person name="Margres M.J."/>
            <person name="Gilbert D.M."/>
            <person name="Gibbs H.L."/>
            <person name="Parkinson C.L."/>
            <person name="Rokyta D.R."/>
        </authorList>
    </citation>
    <scope>NUCLEOTIDE SEQUENCE [LARGE SCALE GENOMIC DNA]</scope>
    <source>
        <strain evidence="15">DRR0105</strain>
    </source>
</reference>
<evidence type="ECO:0000256" key="13">
    <source>
        <dbReference type="SAM" id="SignalP"/>
    </source>
</evidence>
<keyword evidence="9 15" id="KW-0675">Receptor</keyword>
<dbReference type="InterPro" id="IPR011500">
    <property type="entry name" value="GPCR_3_9-Cys_dom"/>
</dbReference>
<feature type="transmembrane region" description="Helical" evidence="12">
    <location>
        <begin position="666"/>
        <end position="691"/>
    </location>
</feature>
<dbReference type="Gene3D" id="3.40.50.2300">
    <property type="match status" value="2"/>
</dbReference>
<dbReference type="InterPro" id="IPR001828">
    <property type="entry name" value="ANF_lig-bd_rcpt"/>
</dbReference>
<feature type="signal peptide" evidence="13">
    <location>
        <begin position="1"/>
        <end position="19"/>
    </location>
</feature>
<feature type="domain" description="G-protein coupled receptors family 3 profile" evidence="14">
    <location>
        <begin position="596"/>
        <end position="860"/>
    </location>
</feature>
<dbReference type="Pfam" id="PF01094">
    <property type="entry name" value="ANF_receptor"/>
    <property type="match status" value="1"/>
</dbReference>
<keyword evidence="7" id="KW-0297">G-protein coupled receptor</keyword>
<keyword evidence="4 12" id="KW-0812">Transmembrane</keyword>
<evidence type="ECO:0000256" key="2">
    <source>
        <dbReference type="ARBA" id="ARBA00007242"/>
    </source>
</evidence>
<evidence type="ECO:0000256" key="5">
    <source>
        <dbReference type="ARBA" id="ARBA00022729"/>
    </source>
</evidence>
<protein>
    <submittedName>
        <fullName evidence="15">Type-2 vomeronasal receptor</fullName>
    </submittedName>
</protein>
<dbReference type="AlphaFoldDB" id="A0AAW1BV58"/>
<evidence type="ECO:0000256" key="4">
    <source>
        <dbReference type="ARBA" id="ARBA00022692"/>
    </source>
</evidence>
<evidence type="ECO:0000313" key="16">
    <source>
        <dbReference type="Proteomes" id="UP001474421"/>
    </source>
</evidence>
<keyword evidence="11" id="KW-0807">Transducer</keyword>
<dbReference type="InterPro" id="IPR028082">
    <property type="entry name" value="Peripla_BP_I"/>
</dbReference>
<keyword evidence="10" id="KW-0325">Glycoprotein</keyword>
<evidence type="ECO:0000256" key="1">
    <source>
        <dbReference type="ARBA" id="ARBA00004651"/>
    </source>
</evidence>
<dbReference type="EMBL" id="JAOTOJ010000002">
    <property type="protein sequence ID" value="KAK9405378.1"/>
    <property type="molecule type" value="Genomic_DNA"/>
</dbReference>
<feature type="transmembrane region" description="Helical" evidence="12">
    <location>
        <begin position="711"/>
        <end position="735"/>
    </location>
</feature>
<dbReference type="PANTHER" id="PTHR24061:SF599">
    <property type="entry name" value="G-PROTEIN COUPLED RECEPTORS FAMILY 3 PROFILE DOMAIN-CONTAINING PROTEIN"/>
    <property type="match status" value="1"/>
</dbReference>
<comment type="subcellular location">
    <subcellularLocation>
        <location evidence="1">Cell membrane</location>
        <topology evidence="1">Multi-pass membrane protein</topology>
    </subcellularLocation>
</comment>
<dbReference type="InterPro" id="IPR000337">
    <property type="entry name" value="GPCR_3"/>
</dbReference>
<comment type="caution">
    <text evidence="15">The sequence shown here is derived from an EMBL/GenBank/DDBJ whole genome shotgun (WGS) entry which is preliminary data.</text>
</comment>
<evidence type="ECO:0000259" key="14">
    <source>
        <dbReference type="PROSITE" id="PS50259"/>
    </source>
</evidence>